<dbReference type="InterPro" id="IPR006171">
    <property type="entry name" value="TOPRIM_dom"/>
</dbReference>
<evidence type="ECO:0000259" key="1">
    <source>
        <dbReference type="PROSITE" id="PS50880"/>
    </source>
</evidence>
<dbReference type="RefSeq" id="WP_245790999.1">
    <property type="nucleotide sequence ID" value="NZ_FRDI01000007.1"/>
</dbReference>
<proteinExistence type="predicted"/>
<dbReference type="Gene3D" id="3.40.1360.10">
    <property type="match status" value="1"/>
</dbReference>
<keyword evidence="3" id="KW-1185">Reference proteome</keyword>
<dbReference type="InterPro" id="IPR045951">
    <property type="entry name" value="DUF6371"/>
</dbReference>
<dbReference type="Proteomes" id="UP000186469">
    <property type="component" value="Unassembled WGS sequence"/>
</dbReference>
<dbReference type="STRING" id="1121455.SAMN02745728_01652"/>
<dbReference type="Pfam" id="PF19898">
    <property type="entry name" value="DUF6371"/>
    <property type="match status" value="1"/>
</dbReference>
<reference evidence="2 3" key="1">
    <citation type="submission" date="2016-12" db="EMBL/GenBank/DDBJ databases">
        <authorList>
            <person name="Song W.-J."/>
            <person name="Kurnit D.M."/>
        </authorList>
    </citation>
    <scope>NUCLEOTIDE SEQUENCE [LARGE SCALE GENOMIC DNA]</scope>
    <source>
        <strain evidence="2 3">DSM 11393</strain>
    </source>
</reference>
<accession>A0A1M7T6Y6</accession>
<protein>
    <recommendedName>
        <fullName evidence="1">Toprim domain-containing protein</fullName>
    </recommendedName>
</protein>
<dbReference type="PROSITE" id="PS50880">
    <property type="entry name" value="TOPRIM"/>
    <property type="match status" value="1"/>
</dbReference>
<feature type="domain" description="Toprim" evidence="1">
    <location>
        <begin position="201"/>
        <end position="283"/>
    </location>
</feature>
<organism evidence="2 3">
    <name type="scientific">Desulfovibrio litoralis DSM 11393</name>
    <dbReference type="NCBI Taxonomy" id="1121455"/>
    <lineage>
        <taxon>Bacteria</taxon>
        <taxon>Pseudomonadati</taxon>
        <taxon>Thermodesulfobacteriota</taxon>
        <taxon>Desulfovibrionia</taxon>
        <taxon>Desulfovibrionales</taxon>
        <taxon>Desulfovibrionaceae</taxon>
        <taxon>Desulfovibrio</taxon>
    </lineage>
</organism>
<evidence type="ECO:0000313" key="3">
    <source>
        <dbReference type="Proteomes" id="UP000186469"/>
    </source>
</evidence>
<name>A0A1M7T6Y6_9BACT</name>
<gene>
    <name evidence="2" type="ORF">SAMN02745728_01652</name>
</gene>
<dbReference type="CDD" id="cd01029">
    <property type="entry name" value="TOPRIM_primases"/>
    <property type="match status" value="1"/>
</dbReference>
<evidence type="ECO:0000313" key="2">
    <source>
        <dbReference type="EMBL" id="SHN66473.1"/>
    </source>
</evidence>
<dbReference type="InterPro" id="IPR034154">
    <property type="entry name" value="TOPRIM_DnaG/twinkle"/>
</dbReference>
<sequence length="782" mass="86878">MSLDIFEQVKACLQPNVLNVLQDLLPGGKVVGREYLCASLQGGVGKSCVTNLETGIGSDFATGDSWGDVIALGAKVWGIGQFEAVQALSKLYHLEAENKTASKYPQKTQEFTYLLPIPSNAPIFPTFHAIHGKASAFWGYKDAQGNALFYTVRFDKPDGKVVLPLCFGKNAQSSPQWVWKALPENRPLYGLEKFAYFTEDITVLIVEGEKTADAAQVLFPDYLVTTWSGGGNAVSKTDFTPLRDKKVIIWPDNDEAGFKAAVELAKLLEVLAQDIKIVLPPISLPEKWDLADQLPTDFIPQTCLGSVLNVVDFIQEMNKRFASHISVTSIEDSFLSESDALTLKEWPKFSLKAYPGILGDFVNLTISDSEADPAAVCVTTLVRFGAEVYGYAPNKGPYIYVGETIHPPRLFAVICGNSSKARKGTSKYPVTKLFSRDYCQSSDLINWKLPLSARESGGPLSTGEGLAFHVRDETDEERERWQRQHPNEPFREKGDKRLIIQDEEFASGLACTKREGNTLSMGIRCFWDSGDYAPLTKNNPVLVRGAHISIITHITMQELTVALENVQAVNGFGNRFLWICARRAKLVALPSRMPEAKLAPIQRELWKLIATAQKRGVMSMTKKARELWACIYPELSKEHPGLSGGIINRAEAQTLRLSLIYALLDGQEFIDETHLQSALAMWQYAQDSALYIFGERAADPLEEKILTALKAGPLTATELSAVFQRNIPREKLQPLLQQLESQQRISITRQKGLGRPKVIIALYEITTENELNENNEINEISL</sequence>
<dbReference type="EMBL" id="FRDI01000007">
    <property type="protein sequence ID" value="SHN66473.1"/>
    <property type="molecule type" value="Genomic_DNA"/>
</dbReference>
<dbReference type="AlphaFoldDB" id="A0A1M7T6Y6"/>